<dbReference type="RefSeq" id="WP_170956037.1">
    <property type="nucleotide sequence ID" value="NZ_OBEL01000002.1"/>
</dbReference>
<reference evidence="3 4" key="1">
    <citation type="submission" date="2017-09" db="EMBL/GenBank/DDBJ databases">
        <authorList>
            <person name="Ehlers B."/>
            <person name="Leendertz F.H."/>
        </authorList>
    </citation>
    <scope>NUCLEOTIDE SEQUENCE [LARGE SCALE GENOMIC DNA]</scope>
    <source>
        <strain evidence="3 4">DSM 18289</strain>
    </source>
</reference>
<keyword evidence="1" id="KW-0732">Signal</keyword>
<gene>
    <name evidence="3" type="ORF">SAMN06265368_2066</name>
</gene>
<dbReference type="EMBL" id="OBEL01000002">
    <property type="protein sequence ID" value="SNZ18989.1"/>
    <property type="molecule type" value="Genomic_DNA"/>
</dbReference>
<dbReference type="InterPro" id="IPR018247">
    <property type="entry name" value="EF_Hand_1_Ca_BS"/>
</dbReference>
<sequence>MKKIAAIGMGLACLGGLMGTVGQALAHPHVWVSVRTELVMDGTKVSAIKHHWLFDDAFSAFASQGLDENGDGKLSREELQPLAQVNVESLSEYDYFSDLYVKGAPAKEELPFTDPKDYWLSMKGDQLELHFTLPVVAELDGKADLVLDVYDPSFFVDFSFAEKNTAKLVGADESCKVALKKPEALDDDTIGLLAQIPADQREIPEDLMKMTSTLANQVQLTCK</sequence>
<name>A0A285PB83_9HYPH</name>
<dbReference type="PROSITE" id="PS00018">
    <property type="entry name" value="EF_HAND_1"/>
    <property type="match status" value="1"/>
</dbReference>
<keyword evidence="4" id="KW-1185">Reference proteome</keyword>
<dbReference type="InterPro" id="IPR010412">
    <property type="entry name" value="DUF1007"/>
</dbReference>
<dbReference type="InterPro" id="IPR002048">
    <property type="entry name" value="EF_hand_dom"/>
</dbReference>
<proteinExistence type="predicted"/>
<feature type="domain" description="EF-hand" evidence="2">
    <location>
        <begin position="66"/>
        <end position="89"/>
    </location>
</feature>
<organism evidence="3 4">
    <name type="scientific">Cohaesibacter gelatinilyticus</name>
    <dbReference type="NCBI Taxonomy" id="372072"/>
    <lineage>
        <taxon>Bacteria</taxon>
        <taxon>Pseudomonadati</taxon>
        <taxon>Pseudomonadota</taxon>
        <taxon>Alphaproteobacteria</taxon>
        <taxon>Hyphomicrobiales</taxon>
        <taxon>Cohaesibacteraceae</taxon>
    </lineage>
</organism>
<dbReference type="PROSITE" id="PS50222">
    <property type="entry name" value="EF_HAND_2"/>
    <property type="match status" value="1"/>
</dbReference>
<dbReference type="Pfam" id="PF06226">
    <property type="entry name" value="DUF1007"/>
    <property type="match status" value="1"/>
</dbReference>
<accession>A0A285PB83</accession>
<dbReference type="AlphaFoldDB" id="A0A285PB83"/>
<evidence type="ECO:0000256" key="1">
    <source>
        <dbReference type="SAM" id="SignalP"/>
    </source>
</evidence>
<evidence type="ECO:0000313" key="3">
    <source>
        <dbReference type="EMBL" id="SNZ18989.1"/>
    </source>
</evidence>
<feature type="chain" id="PRO_5012899600" evidence="1">
    <location>
        <begin position="27"/>
        <end position="223"/>
    </location>
</feature>
<evidence type="ECO:0000259" key="2">
    <source>
        <dbReference type="PROSITE" id="PS50222"/>
    </source>
</evidence>
<feature type="signal peptide" evidence="1">
    <location>
        <begin position="1"/>
        <end position="26"/>
    </location>
</feature>
<dbReference type="GO" id="GO:0005509">
    <property type="term" value="F:calcium ion binding"/>
    <property type="evidence" value="ECO:0007669"/>
    <property type="project" value="InterPro"/>
</dbReference>
<dbReference type="Proteomes" id="UP000219439">
    <property type="component" value="Unassembled WGS sequence"/>
</dbReference>
<protein>
    <submittedName>
        <fullName evidence="3">ABC-type uncharacterized transport system, substrate-binding protein</fullName>
    </submittedName>
</protein>
<evidence type="ECO:0000313" key="4">
    <source>
        <dbReference type="Proteomes" id="UP000219439"/>
    </source>
</evidence>